<feature type="binding site" description="covalent" evidence="15">
    <location>
        <position position="173"/>
    </location>
    <ligand>
        <name>heme</name>
        <dbReference type="ChEBI" id="CHEBI:30413"/>
        <label>4</label>
    </ligand>
</feature>
<dbReference type="GO" id="GO:0009061">
    <property type="term" value="P:anaerobic respiration"/>
    <property type="evidence" value="ECO:0007669"/>
    <property type="project" value="TreeGrafter"/>
</dbReference>
<dbReference type="GO" id="GO:0009276">
    <property type="term" value="C:Gram-negative-bacterium-type cell wall"/>
    <property type="evidence" value="ECO:0007669"/>
    <property type="project" value="UniProtKB-UniRule"/>
</dbReference>
<keyword evidence="10 14" id="KW-0249">Electron transport</keyword>
<feature type="binding site" description="covalent" evidence="15">
    <location>
        <position position="84"/>
    </location>
    <ligand>
        <name>heme</name>
        <dbReference type="ChEBI" id="CHEBI:30413"/>
        <label>2</label>
    </ligand>
</feature>
<dbReference type="InterPro" id="IPR005126">
    <property type="entry name" value="NapC/NirT_cyt_c_N"/>
</dbReference>
<comment type="subcellular location">
    <subcellularLocation>
        <location evidence="1">Cell inner membrane</location>
        <topology evidence="1">Single-pass type II membrane protein</topology>
    </subcellularLocation>
</comment>
<evidence type="ECO:0000256" key="12">
    <source>
        <dbReference type="ARBA" id="ARBA00023004"/>
    </source>
</evidence>
<evidence type="ECO:0000256" key="2">
    <source>
        <dbReference type="ARBA" id="ARBA00006417"/>
    </source>
</evidence>
<comment type="similarity">
    <text evidence="2 14">Belongs to the TorC/TorY family.</text>
</comment>
<feature type="binding site" description="axial binding residue" evidence="16">
    <location>
        <position position="145"/>
    </location>
    <ligand>
        <name>heme</name>
        <dbReference type="ChEBI" id="CHEBI:30413"/>
        <label>3</label>
    </ligand>
    <ligandPart>
        <name>Fe</name>
        <dbReference type="ChEBI" id="CHEBI:18248"/>
    </ligandPart>
</feature>
<keyword evidence="11" id="KW-1133">Transmembrane helix</keyword>
<comment type="similarity">
    <text evidence="3">Belongs to the NapC/NirT/NrfH family.</text>
</comment>
<evidence type="ECO:0000256" key="3">
    <source>
        <dbReference type="ARBA" id="ARBA00007395"/>
    </source>
</evidence>
<sequence length="393" mass="44036">MKKMWTWLRNLFCKPAAKIGLGVLVTVGFVAGILAWQGFNAGMAATNTEEFCVSCHTMHQNLDELKETVHWSNRSGVRAKCSDCHVPHDFTDKMARKIQASVEVWSHLTGKIDTPEKFEANRARLAQHEWDRFKANGSKECRTCHDYNSMDFEKMRETSREAMRGAAERNQSCVDCHQGIAHKKPEKTDARNPAFDGLIQAAGNESVKVGGTYFNAYPRELYLDEALSKVAGKLEIGAPVKVLQEKGNAQQVEVSAWRKSKGFGRVWYGHFGKNITVAILEKTVAQDKQLVKIQESKEDPNTGLIWQKSAATFWIKKGKVVATTDPIWAVAKDSYKNSCSVCHKQPDEAHFDANTWPGLFGGMVGFTSMDKDTQGLVLKYLQNNSSDFKKPSH</sequence>
<feature type="binding site" description="axial binding residue" evidence="16">
    <location>
        <position position="343"/>
    </location>
    <ligand>
        <name>heme</name>
        <dbReference type="ChEBI" id="CHEBI:30413"/>
        <label>5</label>
    </ligand>
    <ligandPart>
        <name>Fe</name>
        <dbReference type="ChEBI" id="CHEBI:18248"/>
    </ligandPart>
</feature>
<evidence type="ECO:0000256" key="15">
    <source>
        <dbReference type="PIRSR" id="PIRSR000014-1"/>
    </source>
</evidence>
<feature type="binding site" description="covalent" evidence="15">
    <location>
        <position position="81"/>
    </location>
    <ligand>
        <name>heme</name>
        <dbReference type="ChEBI" id="CHEBI:30413"/>
        <label>2</label>
    </ligand>
</feature>
<dbReference type="InterPro" id="IPR038266">
    <property type="entry name" value="NapC/NirT_cytc_sf"/>
</dbReference>
<evidence type="ECO:0000256" key="13">
    <source>
        <dbReference type="ARBA" id="ARBA00023136"/>
    </source>
</evidence>
<dbReference type="PIRSF" id="PIRSF000014">
    <property type="entry name" value="4_hem_cytch_TorC"/>
    <property type="match status" value="1"/>
</dbReference>
<dbReference type="Gene3D" id="1.10.3820.10">
    <property type="entry name" value="Di-heme elbow motif domain"/>
    <property type="match status" value="1"/>
</dbReference>
<dbReference type="GO" id="GO:0020037">
    <property type="term" value="F:heme binding"/>
    <property type="evidence" value="ECO:0007669"/>
    <property type="project" value="UniProtKB-UniRule"/>
</dbReference>
<proteinExistence type="inferred from homology"/>
<keyword evidence="19" id="KW-1185">Reference proteome</keyword>
<evidence type="ECO:0000256" key="11">
    <source>
        <dbReference type="ARBA" id="ARBA00022989"/>
    </source>
</evidence>
<feature type="binding site" description="axial binding residue" evidence="16">
    <location>
        <position position="56"/>
    </location>
    <ligand>
        <name>heme</name>
        <dbReference type="ChEBI" id="CHEBI:30413"/>
        <label>1</label>
    </ligand>
    <ligandPart>
        <name>Fe</name>
        <dbReference type="ChEBI" id="CHEBI:18248"/>
    </ligandPart>
</feature>
<evidence type="ECO:0000256" key="9">
    <source>
        <dbReference type="ARBA" id="ARBA00022723"/>
    </source>
</evidence>
<feature type="binding site" description="covalent" evidence="15">
    <location>
        <position position="176"/>
    </location>
    <ligand>
        <name>heme</name>
        <dbReference type="ChEBI" id="CHEBI:30413"/>
        <label>4</label>
    </ligand>
</feature>
<dbReference type="Pfam" id="PF03264">
    <property type="entry name" value="Cytochrom_NNT"/>
    <property type="match status" value="1"/>
</dbReference>
<protein>
    <recommendedName>
        <fullName evidence="14">Cytochrome c-type protein</fullName>
    </recommendedName>
</protein>
<dbReference type="GO" id="GO:0005506">
    <property type="term" value="F:iron ion binding"/>
    <property type="evidence" value="ECO:0007669"/>
    <property type="project" value="UniProtKB-UniRule"/>
</dbReference>
<dbReference type="PANTHER" id="PTHR30333:SF1">
    <property type="entry name" value="CYTOCHROME C-TYPE PROTEIN NAPC"/>
    <property type="match status" value="1"/>
</dbReference>
<evidence type="ECO:0000313" key="18">
    <source>
        <dbReference type="EMBL" id="AZN37786.1"/>
    </source>
</evidence>
<evidence type="ECO:0000256" key="8">
    <source>
        <dbReference type="ARBA" id="ARBA00022692"/>
    </source>
</evidence>
<evidence type="ECO:0000256" key="1">
    <source>
        <dbReference type="ARBA" id="ARBA00004249"/>
    </source>
</evidence>
<organism evidence="18 19">
    <name type="scientific">Iodobacter ciconiae</name>
    <dbReference type="NCBI Taxonomy" id="2496266"/>
    <lineage>
        <taxon>Bacteria</taxon>
        <taxon>Pseudomonadati</taxon>
        <taxon>Pseudomonadota</taxon>
        <taxon>Betaproteobacteria</taxon>
        <taxon>Neisseriales</taxon>
        <taxon>Chitinibacteraceae</taxon>
        <taxon>Iodobacter</taxon>
    </lineage>
</organism>
<feature type="binding site" description="covalent" evidence="15">
    <location>
        <position position="141"/>
    </location>
    <ligand>
        <name>heme</name>
        <dbReference type="ChEBI" id="CHEBI:30413"/>
        <label>3</label>
    </ligand>
</feature>
<keyword evidence="12 14" id="KW-0408">Iron</keyword>
<feature type="domain" description="NapC/NirT cytochrome c N-terminal" evidence="17">
    <location>
        <begin position="16"/>
        <end position="186"/>
    </location>
</feature>
<dbReference type="PANTHER" id="PTHR30333">
    <property type="entry name" value="CYTOCHROME C-TYPE PROTEIN"/>
    <property type="match status" value="1"/>
</dbReference>
<evidence type="ECO:0000256" key="14">
    <source>
        <dbReference type="PIRNR" id="PIRNR000014"/>
    </source>
</evidence>
<evidence type="ECO:0000256" key="4">
    <source>
        <dbReference type="ARBA" id="ARBA00022448"/>
    </source>
</evidence>
<dbReference type="FunFam" id="1.10.3820.10:FF:000001">
    <property type="entry name" value="Cytochrome c-type protein"/>
    <property type="match status" value="1"/>
</dbReference>
<keyword evidence="6 14" id="KW-0997">Cell inner membrane</keyword>
<evidence type="ECO:0000259" key="17">
    <source>
        <dbReference type="Pfam" id="PF03264"/>
    </source>
</evidence>
<dbReference type="NCBIfam" id="TIGR02162">
    <property type="entry name" value="torC"/>
    <property type="match status" value="1"/>
</dbReference>
<dbReference type="EMBL" id="CP034433">
    <property type="protein sequence ID" value="AZN37786.1"/>
    <property type="molecule type" value="Genomic_DNA"/>
</dbReference>
<dbReference type="InterPro" id="IPR051174">
    <property type="entry name" value="Cytochrome_c-type_ET"/>
</dbReference>
<feature type="binding site" description="axial binding residue" evidence="16">
    <location>
        <position position="85"/>
    </location>
    <ligand>
        <name>heme</name>
        <dbReference type="ChEBI" id="CHEBI:30413"/>
        <label>2</label>
    </ligand>
    <ligandPart>
        <name>Fe</name>
        <dbReference type="ChEBI" id="CHEBI:18248"/>
    </ligandPart>
</feature>
<comment type="PTM">
    <text evidence="15">Binds 5 heme groups per subunit.</text>
</comment>
<evidence type="ECO:0000256" key="16">
    <source>
        <dbReference type="PIRSR" id="PIRSR000014-2"/>
    </source>
</evidence>
<dbReference type="Proteomes" id="UP000282438">
    <property type="component" value="Chromosome"/>
</dbReference>
<feature type="binding site" description="covalent" evidence="15">
    <location>
        <position position="339"/>
    </location>
    <ligand>
        <name>heme</name>
        <dbReference type="ChEBI" id="CHEBI:30413"/>
        <label>5</label>
    </ligand>
</feature>
<accession>A0A3S8ZWD3</accession>
<feature type="binding site" description="covalent" evidence="15">
    <location>
        <position position="342"/>
    </location>
    <ligand>
        <name>heme</name>
        <dbReference type="ChEBI" id="CHEBI:30413"/>
        <label>5</label>
    </ligand>
</feature>
<dbReference type="InterPro" id="IPR036280">
    <property type="entry name" value="Multihaem_cyt_sf"/>
</dbReference>
<reference evidence="18 19" key="1">
    <citation type="submission" date="2018-12" db="EMBL/GenBank/DDBJ databases">
        <title>Complete genome sequence of Iodobacter sp. H11R3.</title>
        <authorList>
            <person name="Bae J.-W."/>
        </authorList>
    </citation>
    <scope>NUCLEOTIDE SEQUENCE [LARGE SCALE GENOMIC DNA]</scope>
    <source>
        <strain evidence="18 19">H11R3</strain>
    </source>
</reference>
<dbReference type="GO" id="GO:0005886">
    <property type="term" value="C:plasma membrane"/>
    <property type="evidence" value="ECO:0007669"/>
    <property type="project" value="UniProtKB-SubCell"/>
</dbReference>
<dbReference type="GO" id="GO:0009055">
    <property type="term" value="F:electron transfer activity"/>
    <property type="evidence" value="ECO:0007669"/>
    <property type="project" value="UniProtKB-UniRule"/>
</dbReference>
<feature type="binding site" description="covalent" evidence="15">
    <location>
        <position position="52"/>
    </location>
    <ligand>
        <name>heme</name>
        <dbReference type="ChEBI" id="CHEBI:30413"/>
        <label>1</label>
    </ligand>
</feature>
<keyword evidence="8" id="KW-0812">Transmembrane</keyword>
<name>A0A3S8ZWD3_9NEIS</name>
<dbReference type="RefSeq" id="WP_125975740.1">
    <property type="nucleotide sequence ID" value="NZ_CP034433.1"/>
</dbReference>
<evidence type="ECO:0000313" key="19">
    <source>
        <dbReference type="Proteomes" id="UP000282438"/>
    </source>
</evidence>
<evidence type="ECO:0000256" key="6">
    <source>
        <dbReference type="ARBA" id="ARBA00022519"/>
    </source>
</evidence>
<dbReference type="KEGG" id="iod:EJO50_15735"/>
<dbReference type="AlphaFoldDB" id="A0A3S8ZWD3"/>
<evidence type="ECO:0000256" key="5">
    <source>
        <dbReference type="ARBA" id="ARBA00022475"/>
    </source>
</evidence>
<keyword evidence="9 14" id="KW-0479">Metal-binding</keyword>
<dbReference type="OrthoDB" id="9782159at2"/>
<evidence type="ECO:0000256" key="10">
    <source>
        <dbReference type="ARBA" id="ARBA00022982"/>
    </source>
</evidence>
<keyword evidence="13 14" id="KW-0472">Membrane</keyword>
<feature type="binding site" description="axial binding residue" evidence="16">
    <location>
        <position position="177"/>
    </location>
    <ligand>
        <name>heme</name>
        <dbReference type="ChEBI" id="CHEBI:30413"/>
        <label>4</label>
    </ligand>
    <ligandPart>
        <name>Fe</name>
        <dbReference type="ChEBI" id="CHEBI:18248"/>
    </ligandPart>
</feature>
<feature type="binding site" description="covalent" evidence="15">
    <location>
        <position position="144"/>
    </location>
    <ligand>
        <name>heme</name>
        <dbReference type="ChEBI" id="CHEBI:30413"/>
        <label>3</label>
    </ligand>
</feature>
<dbReference type="InterPro" id="IPR009154">
    <property type="entry name" value="Membr-bd_4haem_cyt_TorC"/>
</dbReference>
<feature type="binding site" description="covalent" evidence="15">
    <location>
        <position position="55"/>
    </location>
    <ligand>
        <name>heme</name>
        <dbReference type="ChEBI" id="CHEBI:30413"/>
        <label>1</label>
    </ligand>
</feature>
<keyword evidence="5 14" id="KW-1003">Cell membrane</keyword>
<keyword evidence="7 14" id="KW-0349">Heme</keyword>
<gene>
    <name evidence="18" type="primary">torC</name>
    <name evidence="18" type="ORF">EJO50_15735</name>
</gene>
<dbReference type="SUPFAM" id="SSF48695">
    <property type="entry name" value="Multiheme cytochromes"/>
    <property type="match status" value="1"/>
</dbReference>
<keyword evidence="4 14" id="KW-0813">Transport</keyword>
<evidence type="ECO:0000256" key="7">
    <source>
        <dbReference type="ARBA" id="ARBA00022617"/>
    </source>
</evidence>